<evidence type="ECO:0000256" key="9">
    <source>
        <dbReference type="ARBA" id="ARBA00022679"/>
    </source>
</evidence>
<reference evidence="20 23" key="2">
    <citation type="journal article" date="2020" name="Front. Plant Sci.">
        <title>Isolation of Rhizosphere Bacteria That Improve Quality and Water Stress Tolerance in Greenhouse Ornamentals.</title>
        <authorList>
            <person name="Nordstedt N.P."/>
            <person name="Jones M.L."/>
        </authorList>
    </citation>
    <scope>NUCLEOTIDE SEQUENCE [LARGE SCALE GENOMIC DNA]</scope>
    <source>
        <strain evidence="20 23">C6C2</strain>
    </source>
</reference>
<evidence type="ECO:0000256" key="3">
    <source>
        <dbReference type="ARBA" id="ARBA00004824"/>
    </source>
</evidence>
<dbReference type="GO" id="GO:0009098">
    <property type="term" value="P:L-leucine biosynthetic process"/>
    <property type="evidence" value="ECO:0007669"/>
    <property type="project" value="UniProtKB-UniPathway"/>
</dbReference>
<accession>A0A246WUG8</accession>
<organism evidence="21 22">
    <name type="scientific">Herbaspirillum robiniae</name>
    <dbReference type="NCBI Taxonomy" id="2014887"/>
    <lineage>
        <taxon>Bacteria</taxon>
        <taxon>Pseudomonadati</taxon>
        <taxon>Pseudomonadota</taxon>
        <taxon>Betaproteobacteria</taxon>
        <taxon>Burkholderiales</taxon>
        <taxon>Oxalobacteraceae</taxon>
        <taxon>Herbaspirillum</taxon>
    </lineage>
</organism>
<feature type="modified residue" description="N6-(pyridoxal phosphate)lysine" evidence="15">
    <location>
        <position position="201"/>
    </location>
</feature>
<dbReference type="Proteomes" id="UP000536746">
    <property type="component" value="Unassembled WGS sequence"/>
</dbReference>
<comment type="cofactor">
    <cofactor evidence="1 17">
        <name>pyridoxal 5'-phosphate</name>
        <dbReference type="ChEBI" id="CHEBI:597326"/>
    </cofactor>
</comment>
<comment type="catalytic activity">
    <reaction evidence="14 18">
        <text>L-leucine + 2-oxoglutarate = 4-methyl-2-oxopentanoate + L-glutamate</text>
        <dbReference type="Rhea" id="RHEA:18321"/>
        <dbReference type="ChEBI" id="CHEBI:16810"/>
        <dbReference type="ChEBI" id="CHEBI:17865"/>
        <dbReference type="ChEBI" id="CHEBI:29985"/>
        <dbReference type="ChEBI" id="CHEBI:57427"/>
        <dbReference type="EC" id="2.6.1.42"/>
    </reaction>
</comment>
<protein>
    <recommendedName>
        <fullName evidence="18">Branched-chain-amino-acid aminotransferase</fullName>
        <ecNumber evidence="18">2.6.1.42</ecNumber>
    </recommendedName>
</protein>
<comment type="pathway">
    <text evidence="3 19">Amino-acid biosynthesis; L-isoleucine biosynthesis; L-isoleucine from 2-oxobutanoate: step 4/4.</text>
</comment>
<dbReference type="InterPro" id="IPR043132">
    <property type="entry name" value="BCAT-like_C"/>
</dbReference>
<comment type="catalytic activity">
    <reaction evidence="12 18">
        <text>L-valine + 2-oxoglutarate = 3-methyl-2-oxobutanoate + L-glutamate</text>
        <dbReference type="Rhea" id="RHEA:24813"/>
        <dbReference type="ChEBI" id="CHEBI:11851"/>
        <dbReference type="ChEBI" id="CHEBI:16810"/>
        <dbReference type="ChEBI" id="CHEBI:29985"/>
        <dbReference type="ChEBI" id="CHEBI:57762"/>
        <dbReference type="EC" id="2.6.1.42"/>
    </reaction>
</comment>
<evidence type="ECO:0000256" key="8">
    <source>
        <dbReference type="ARBA" id="ARBA00022605"/>
    </source>
</evidence>
<dbReference type="GO" id="GO:0009097">
    <property type="term" value="P:isoleucine biosynthetic process"/>
    <property type="evidence" value="ECO:0007669"/>
    <property type="project" value="UniProtKB-UniPathway"/>
</dbReference>
<keyword evidence="8 18" id="KW-0028">Amino-acid biosynthesis</keyword>
<evidence type="ECO:0000256" key="5">
    <source>
        <dbReference type="ARBA" id="ARBA00005072"/>
    </source>
</evidence>
<dbReference type="InterPro" id="IPR043131">
    <property type="entry name" value="BCAT-like_N"/>
</dbReference>
<evidence type="ECO:0000256" key="13">
    <source>
        <dbReference type="ARBA" id="ARBA00048798"/>
    </source>
</evidence>
<dbReference type="InterPro" id="IPR005786">
    <property type="entry name" value="B_amino_transII"/>
</dbReference>
<reference evidence="21 22" key="1">
    <citation type="submission" date="2017-06" db="EMBL/GenBank/DDBJ databases">
        <title>Herbaspirillum phytohormonus sp. nov., isolated from the root nodule of Robinia pseudoacacia in lead-zinc mine.</title>
        <authorList>
            <person name="Fan M."/>
            <person name="Lin Y."/>
        </authorList>
    </citation>
    <scope>NUCLEOTIDE SEQUENCE [LARGE SCALE GENOMIC DNA]</scope>
    <source>
        <strain evidence="21 22">HZ10</strain>
    </source>
</reference>
<dbReference type="RefSeq" id="WP_079214987.1">
    <property type="nucleotide sequence ID" value="NZ_CP018845.1"/>
</dbReference>
<evidence type="ECO:0000256" key="16">
    <source>
        <dbReference type="RuleBase" id="RU004106"/>
    </source>
</evidence>
<evidence type="ECO:0000313" key="21">
    <source>
        <dbReference type="EMBL" id="OWY30664.1"/>
    </source>
</evidence>
<evidence type="ECO:0000256" key="12">
    <source>
        <dbReference type="ARBA" id="ARBA00048212"/>
    </source>
</evidence>
<dbReference type="PANTHER" id="PTHR11825:SF44">
    <property type="entry name" value="BRANCHED-CHAIN-AMINO-ACID AMINOTRANSFERASE"/>
    <property type="match status" value="1"/>
</dbReference>
<dbReference type="CDD" id="cd01557">
    <property type="entry name" value="BCAT_beta_family"/>
    <property type="match status" value="1"/>
</dbReference>
<dbReference type="GO" id="GO:0009099">
    <property type="term" value="P:L-valine biosynthetic process"/>
    <property type="evidence" value="ECO:0007669"/>
    <property type="project" value="UniProtKB-UniPathway"/>
</dbReference>
<evidence type="ECO:0000256" key="1">
    <source>
        <dbReference type="ARBA" id="ARBA00001933"/>
    </source>
</evidence>
<evidence type="ECO:0000256" key="19">
    <source>
        <dbReference type="RuleBase" id="RU004519"/>
    </source>
</evidence>
<dbReference type="InterPro" id="IPR001544">
    <property type="entry name" value="Aminotrans_IV"/>
</dbReference>
<keyword evidence="9 18" id="KW-0808">Transferase</keyword>
<evidence type="ECO:0000313" key="23">
    <source>
        <dbReference type="Proteomes" id="UP000536746"/>
    </source>
</evidence>
<proteinExistence type="inferred from homology"/>
<evidence type="ECO:0000256" key="2">
    <source>
        <dbReference type="ARBA" id="ARBA00003109"/>
    </source>
</evidence>
<evidence type="ECO:0000256" key="15">
    <source>
        <dbReference type="PIRSR" id="PIRSR006468-1"/>
    </source>
</evidence>
<dbReference type="PANTHER" id="PTHR11825">
    <property type="entry name" value="SUBGROUP IIII AMINOTRANSFERASE"/>
    <property type="match status" value="1"/>
</dbReference>
<dbReference type="InterPro" id="IPR033939">
    <property type="entry name" value="BCAT_family"/>
</dbReference>
<dbReference type="InterPro" id="IPR036038">
    <property type="entry name" value="Aminotransferase-like"/>
</dbReference>
<dbReference type="OrthoDB" id="9804984at2"/>
<comment type="similarity">
    <text evidence="6 16">Belongs to the class-IV pyridoxal-phosphate-dependent aminotransferase family.</text>
</comment>
<dbReference type="PROSITE" id="PS00770">
    <property type="entry name" value="AA_TRANSFER_CLASS_4"/>
    <property type="match status" value="1"/>
</dbReference>
<evidence type="ECO:0000313" key="22">
    <source>
        <dbReference type="Proteomes" id="UP000197596"/>
    </source>
</evidence>
<dbReference type="Gene3D" id="3.20.10.10">
    <property type="entry name" value="D-amino Acid Aminotransferase, subunit A, domain 2"/>
    <property type="match status" value="1"/>
</dbReference>
<keyword evidence="10 17" id="KW-0663">Pyridoxal phosphate</keyword>
<comment type="function">
    <text evidence="2">Acts on leucine, isoleucine and valine.</text>
</comment>
<name>A0A246WUG8_9BURK</name>
<evidence type="ECO:0000256" key="7">
    <source>
        <dbReference type="ARBA" id="ARBA00022576"/>
    </source>
</evidence>
<dbReference type="GO" id="GO:0004084">
    <property type="term" value="F:branched-chain-amino-acid transaminase activity"/>
    <property type="evidence" value="ECO:0007669"/>
    <property type="project" value="UniProtKB-EC"/>
</dbReference>
<evidence type="ECO:0000313" key="20">
    <source>
        <dbReference type="EMBL" id="NUU01314.1"/>
    </source>
</evidence>
<comment type="catalytic activity">
    <reaction evidence="13 18">
        <text>L-isoleucine + 2-oxoglutarate = (S)-3-methyl-2-oxopentanoate + L-glutamate</text>
        <dbReference type="Rhea" id="RHEA:24801"/>
        <dbReference type="ChEBI" id="CHEBI:16810"/>
        <dbReference type="ChEBI" id="CHEBI:29985"/>
        <dbReference type="ChEBI" id="CHEBI:35146"/>
        <dbReference type="ChEBI" id="CHEBI:58045"/>
        <dbReference type="EC" id="2.6.1.42"/>
    </reaction>
</comment>
<evidence type="ECO:0000256" key="18">
    <source>
        <dbReference type="RuleBase" id="RU004517"/>
    </source>
</evidence>
<comment type="pathway">
    <text evidence="5 19">Amino-acid biosynthesis; L-leucine biosynthesis; L-leucine from 3-methyl-2-oxobutanoate: step 4/4.</text>
</comment>
<dbReference type="Pfam" id="PF01063">
    <property type="entry name" value="Aminotran_4"/>
    <property type="match status" value="1"/>
</dbReference>
<dbReference type="UniPathway" id="UPA00049">
    <property type="reaction ID" value="UER00062"/>
</dbReference>
<dbReference type="EC" id="2.6.1.42" evidence="18"/>
<dbReference type="NCBIfam" id="NF009897">
    <property type="entry name" value="PRK13357.1"/>
    <property type="match status" value="1"/>
</dbReference>
<dbReference type="UniPathway" id="UPA00048">
    <property type="reaction ID" value="UER00073"/>
</dbReference>
<evidence type="ECO:0000256" key="10">
    <source>
        <dbReference type="ARBA" id="ARBA00022898"/>
    </source>
</evidence>
<comment type="pathway">
    <text evidence="4 19">Amino-acid biosynthesis; L-valine biosynthesis; L-valine from pyruvate: step 4/4.</text>
</comment>
<evidence type="ECO:0000256" key="6">
    <source>
        <dbReference type="ARBA" id="ARBA00009320"/>
    </source>
</evidence>
<dbReference type="AlphaFoldDB" id="A0A246WUG8"/>
<dbReference type="UniPathway" id="UPA00047">
    <property type="reaction ID" value="UER00058"/>
</dbReference>
<evidence type="ECO:0000256" key="11">
    <source>
        <dbReference type="ARBA" id="ARBA00023304"/>
    </source>
</evidence>
<dbReference type="Proteomes" id="UP000197596">
    <property type="component" value="Unassembled WGS sequence"/>
</dbReference>
<dbReference type="EMBL" id="NJGU01000001">
    <property type="protein sequence ID" value="OWY30664.1"/>
    <property type="molecule type" value="Genomic_DNA"/>
</dbReference>
<comment type="caution">
    <text evidence="21">The sequence shown here is derived from an EMBL/GenBank/DDBJ whole genome shotgun (WGS) entry which is preliminary data.</text>
</comment>
<dbReference type="Gene3D" id="3.30.470.10">
    <property type="match status" value="1"/>
</dbReference>
<keyword evidence="23" id="KW-1185">Reference proteome</keyword>
<evidence type="ECO:0000256" key="14">
    <source>
        <dbReference type="ARBA" id="ARBA00049229"/>
    </source>
</evidence>
<evidence type="ECO:0000256" key="17">
    <source>
        <dbReference type="RuleBase" id="RU004516"/>
    </source>
</evidence>
<dbReference type="InterPro" id="IPR018300">
    <property type="entry name" value="Aminotrans_IV_CS"/>
</dbReference>
<sequence>MSTPNFFSTQNSVQAAADVREAAMKNPGFGSVFSSNMASARYTAADGWHDGKIVPYAPLTIPPSALVFHYAQEIFEGLKVYSREDGGISLFRPDANARRFVKSAERLAMAPLPEEVFLESVEKLALIDKDWIPKERGSSLYLRPVMFASQSVLGVKPSTEYSYYVLACPVGNYFKDGDSGISLWVSENYSRAGIGGTGEAKCGGNYAASLAAQAEAQRQGCDQVVFLDSREKTWVEELGGMNIFFVFKDGSIQTPPLGGTILPGVTRDSVLKLAAKLGIEAREELYSIEQWEADAKSGKLVEAFACGTAAVITSIRHVKRANSEFTIGSGKAGDTTLKLKNALLDIQSGKAEDPFGWVKRLA</sequence>
<keyword evidence="11 18" id="KW-0100">Branched-chain amino acid biosynthesis</keyword>
<dbReference type="PIRSF" id="PIRSF006468">
    <property type="entry name" value="BCAT1"/>
    <property type="match status" value="1"/>
</dbReference>
<dbReference type="EMBL" id="JABFMT010000005">
    <property type="protein sequence ID" value="NUU01314.1"/>
    <property type="molecule type" value="Genomic_DNA"/>
</dbReference>
<dbReference type="SUPFAM" id="SSF56752">
    <property type="entry name" value="D-aminoacid aminotransferase-like PLP-dependent enzymes"/>
    <property type="match status" value="1"/>
</dbReference>
<dbReference type="NCBIfam" id="TIGR01123">
    <property type="entry name" value="ilvE_II"/>
    <property type="match status" value="1"/>
</dbReference>
<evidence type="ECO:0000256" key="4">
    <source>
        <dbReference type="ARBA" id="ARBA00004931"/>
    </source>
</evidence>
<gene>
    <name evidence="21" type="ORF">CEJ42_00875</name>
    <name evidence="20" type="ORF">HNO84_06875</name>
</gene>
<keyword evidence="7 18" id="KW-0032">Aminotransferase</keyword>